<dbReference type="GeneID" id="112053350"/>
<feature type="signal peptide" evidence="1">
    <location>
        <begin position="1"/>
        <end position="17"/>
    </location>
</feature>
<sequence length="224" mass="26075">MLTPLALLILGICSVSCDWIVVPPNEPPCPTGWDRDIYGICRDTWKEEPKSRRFNSPRHCRPGQHWVHGHCHNLLMLLMPSFGPNQILGPHHITSDLNLAPHHLALDPHGCPPGQERKHGKCWTEPLDLKHHKGHHEGHINVHDEKHHEGLVEGHYEGHHKEHHGRHDERHHDRHIKGHHEGLFEGLHDEYQEEYPHFPKTFWGKISYARRRAEEGDEAPEMEM</sequence>
<name>A0ABM3LEU4_BICAN</name>
<proteinExistence type="predicted"/>
<feature type="chain" id="PRO_5046175962" evidence="1">
    <location>
        <begin position="18"/>
        <end position="224"/>
    </location>
</feature>
<reference evidence="3" key="1">
    <citation type="submission" date="2025-08" db="UniProtKB">
        <authorList>
            <consortium name="RefSeq"/>
        </authorList>
    </citation>
    <scope>IDENTIFICATION</scope>
</reference>
<keyword evidence="2" id="KW-1185">Reference proteome</keyword>
<dbReference type="RefSeq" id="XP_052737589.1">
    <property type="nucleotide sequence ID" value="XM_052881629.1"/>
</dbReference>
<gene>
    <name evidence="3" type="primary">LOC112053350</name>
</gene>
<organism evidence="2 3">
    <name type="scientific">Bicyclus anynana</name>
    <name type="common">Squinting bush brown butterfly</name>
    <dbReference type="NCBI Taxonomy" id="110368"/>
    <lineage>
        <taxon>Eukaryota</taxon>
        <taxon>Metazoa</taxon>
        <taxon>Ecdysozoa</taxon>
        <taxon>Arthropoda</taxon>
        <taxon>Hexapoda</taxon>
        <taxon>Insecta</taxon>
        <taxon>Pterygota</taxon>
        <taxon>Neoptera</taxon>
        <taxon>Endopterygota</taxon>
        <taxon>Lepidoptera</taxon>
        <taxon>Glossata</taxon>
        <taxon>Ditrysia</taxon>
        <taxon>Papilionoidea</taxon>
        <taxon>Nymphalidae</taxon>
        <taxon>Satyrinae</taxon>
        <taxon>Satyrini</taxon>
        <taxon>Mycalesina</taxon>
        <taxon>Bicyclus</taxon>
    </lineage>
</organism>
<protein>
    <submittedName>
        <fullName evidence="3">Histidine-rich glycoprotein-like</fullName>
    </submittedName>
</protein>
<evidence type="ECO:0000313" key="3">
    <source>
        <dbReference type="RefSeq" id="XP_052737589.1"/>
    </source>
</evidence>
<keyword evidence="1" id="KW-0732">Signal</keyword>
<evidence type="ECO:0000313" key="2">
    <source>
        <dbReference type="Proteomes" id="UP001652582"/>
    </source>
</evidence>
<evidence type="ECO:0000256" key="1">
    <source>
        <dbReference type="SAM" id="SignalP"/>
    </source>
</evidence>
<dbReference type="Proteomes" id="UP001652582">
    <property type="component" value="Chromosome 5"/>
</dbReference>
<accession>A0ABM3LEU4</accession>